<proteinExistence type="predicted"/>
<reference evidence="1 2" key="1">
    <citation type="submission" date="2019-02" db="EMBL/GenBank/DDBJ databases">
        <title>Deep-cultivation of Planctomycetes and their phenomic and genomic characterization uncovers novel biology.</title>
        <authorList>
            <person name="Wiegand S."/>
            <person name="Jogler M."/>
            <person name="Boedeker C."/>
            <person name="Pinto D."/>
            <person name="Vollmers J."/>
            <person name="Rivas-Marin E."/>
            <person name="Kohn T."/>
            <person name="Peeters S.H."/>
            <person name="Heuer A."/>
            <person name="Rast P."/>
            <person name="Oberbeckmann S."/>
            <person name="Bunk B."/>
            <person name="Jeske O."/>
            <person name="Meyerdierks A."/>
            <person name="Storesund J.E."/>
            <person name="Kallscheuer N."/>
            <person name="Luecker S."/>
            <person name="Lage O.M."/>
            <person name="Pohl T."/>
            <person name="Merkel B.J."/>
            <person name="Hornburger P."/>
            <person name="Mueller R.-W."/>
            <person name="Bruemmer F."/>
            <person name="Labrenz M."/>
            <person name="Spormann A.M."/>
            <person name="Op Den Camp H."/>
            <person name="Overmann J."/>
            <person name="Amann R."/>
            <person name="Jetten M.S.M."/>
            <person name="Mascher T."/>
            <person name="Medema M.H."/>
            <person name="Devos D.P."/>
            <person name="Kaster A.-K."/>
            <person name="Ovreas L."/>
            <person name="Rohde M."/>
            <person name="Galperin M.Y."/>
            <person name="Jogler C."/>
        </authorList>
    </citation>
    <scope>NUCLEOTIDE SEQUENCE [LARGE SCALE GENOMIC DNA]</scope>
    <source>
        <strain evidence="1 2">KOR42</strain>
    </source>
</reference>
<keyword evidence="2" id="KW-1185">Reference proteome</keyword>
<dbReference type="EMBL" id="SIHI01000001">
    <property type="protein sequence ID" value="TWT56950.1"/>
    <property type="molecule type" value="Genomic_DNA"/>
</dbReference>
<name>A0A5C5X296_9PLAN</name>
<gene>
    <name evidence="1" type="ORF">KOR42_03060</name>
</gene>
<dbReference type="Proteomes" id="UP000317243">
    <property type="component" value="Unassembled WGS sequence"/>
</dbReference>
<sequence>MVTRSVVLLLIGSIASLIWMGIGRVGELCAGSDHVKQDAKHLPLTHLWVRIAFESPAICCDCINRIGAKSINGHAGCG</sequence>
<comment type="caution">
    <text evidence="1">The sequence shown here is derived from an EMBL/GenBank/DDBJ whole genome shotgun (WGS) entry which is preliminary data.</text>
</comment>
<evidence type="ECO:0000313" key="1">
    <source>
        <dbReference type="EMBL" id="TWT56950.1"/>
    </source>
</evidence>
<protein>
    <submittedName>
        <fullName evidence="1">Uncharacterized protein</fullName>
    </submittedName>
</protein>
<dbReference type="AlphaFoldDB" id="A0A5C5X296"/>
<accession>A0A5C5X296</accession>
<evidence type="ECO:0000313" key="2">
    <source>
        <dbReference type="Proteomes" id="UP000317243"/>
    </source>
</evidence>
<organism evidence="1 2">
    <name type="scientific">Thalassoglobus neptunius</name>
    <dbReference type="NCBI Taxonomy" id="1938619"/>
    <lineage>
        <taxon>Bacteria</taxon>
        <taxon>Pseudomonadati</taxon>
        <taxon>Planctomycetota</taxon>
        <taxon>Planctomycetia</taxon>
        <taxon>Planctomycetales</taxon>
        <taxon>Planctomycetaceae</taxon>
        <taxon>Thalassoglobus</taxon>
    </lineage>
</organism>